<accession>A0A453B6Y5</accession>
<dbReference type="EnsemblPlants" id="AET2Gv20382900.5">
    <property type="protein sequence ID" value="AET2Gv20382900.5"/>
    <property type="gene ID" value="AET2Gv20382900"/>
</dbReference>
<reference evidence="2" key="2">
    <citation type="journal article" date="2017" name="Nat. Plants">
        <title>The Aegilops tauschii genome reveals multiple impacts of transposons.</title>
        <authorList>
            <person name="Zhao G."/>
            <person name="Zou C."/>
            <person name="Li K."/>
            <person name="Wang K."/>
            <person name="Li T."/>
            <person name="Gao L."/>
            <person name="Zhang X."/>
            <person name="Wang H."/>
            <person name="Yang Z."/>
            <person name="Liu X."/>
            <person name="Jiang W."/>
            <person name="Mao L."/>
            <person name="Kong X."/>
            <person name="Jiao Y."/>
            <person name="Jia J."/>
        </authorList>
    </citation>
    <scope>NUCLEOTIDE SEQUENCE [LARGE SCALE GENOMIC DNA]</scope>
    <source>
        <strain evidence="2">cv. AL8/78</strain>
    </source>
</reference>
<keyword evidence="2" id="KW-1185">Reference proteome</keyword>
<evidence type="ECO:0000313" key="2">
    <source>
        <dbReference type="Proteomes" id="UP000015105"/>
    </source>
</evidence>
<proteinExistence type="predicted"/>
<protein>
    <submittedName>
        <fullName evidence="1">Uncharacterized protein</fullName>
    </submittedName>
</protein>
<dbReference type="Proteomes" id="UP000015105">
    <property type="component" value="Chromosome 2D"/>
</dbReference>
<reference evidence="1" key="3">
    <citation type="journal article" date="2017" name="Nature">
        <title>Genome sequence of the progenitor of the wheat D genome Aegilops tauschii.</title>
        <authorList>
            <person name="Luo M.C."/>
            <person name="Gu Y.Q."/>
            <person name="Puiu D."/>
            <person name="Wang H."/>
            <person name="Twardziok S.O."/>
            <person name="Deal K.R."/>
            <person name="Huo N."/>
            <person name="Zhu T."/>
            <person name="Wang L."/>
            <person name="Wang Y."/>
            <person name="McGuire P.E."/>
            <person name="Liu S."/>
            <person name="Long H."/>
            <person name="Ramasamy R.K."/>
            <person name="Rodriguez J.C."/>
            <person name="Van S.L."/>
            <person name="Yuan L."/>
            <person name="Wang Z."/>
            <person name="Xia Z."/>
            <person name="Xiao L."/>
            <person name="Anderson O.D."/>
            <person name="Ouyang S."/>
            <person name="Liang Y."/>
            <person name="Zimin A.V."/>
            <person name="Pertea G."/>
            <person name="Qi P."/>
            <person name="Bennetzen J.L."/>
            <person name="Dai X."/>
            <person name="Dawson M.W."/>
            <person name="Muller H.G."/>
            <person name="Kugler K."/>
            <person name="Rivarola-Duarte L."/>
            <person name="Spannagl M."/>
            <person name="Mayer K.F.X."/>
            <person name="Lu F.H."/>
            <person name="Bevan M.W."/>
            <person name="Leroy P."/>
            <person name="Li P."/>
            <person name="You F.M."/>
            <person name="Sun Q."/>
            <person name="Liu Z."/>
            <person name="Lyons E."/>
            <person name="Wicker T."/>
            <person name="Salzberg S.L."/>
            <person name="Devos K.M."/>
            <person name="Dvorak J."/>
        </authorList>
    </citation>
    <scope>NUCLEOTIDE SEQUENCE [LARGE SCALE GENOMIC DNA]</scope>
    <source>
        <strain evidence="1">cv. AL8/78</strain>
    </source>
</reference>
<dbReference type="AlphaFoldDB" id="A0A453B6Y5"/>
<evidence type="ECO:0000313" key="1">
    <source>
        <dbReference type="EnsemblPlants" id="AET2Gv20382900.5"/>
    </source>
</evidence>
<reference evidence="1" key="5">
    <citation type="journal article" date="2021" name="G3 (Bethesda)">
        <title>Aegilops tauschii genome assembly Aet v5.0 features greater sequence contiguity and improved annotation.</title>
        <authorList>
            <person name="Wang L."/>
            <person name="Zhu T."/>
            <person name="Rodriguez J.C."/>
            <person name="Deal K.R."/>
            <person name="Dubcovsky J."/>
            <person name="McGuire P.E."/>
            <person name="Lux T."/>
            <person name="Spannagl M."/>
            <person name="Mayer K.F.X."/>
            <person name="Baldrich P."/>
            <person name="Meyers B.C."/>
            <person name="Huo N."/>
            <person name="Gu Y.Q."/>
            <person name="Zhou H."/>
            <person name="Devos K.M."/>
            <person name="Bennetzen J.L."/>
            <person name="Unver T."/>
            <person name="Budak H."/>
            <person name="Gulick P.J."/>
            <person name="Galiba G."/>
            <person name="Kalapos B."/>
            <person name="Nelson D.R."/>
            <person name="Li P."/>
            <person name="You F.M."/>
            <person name="Luo M.C."/>
            <person name="Dvorak J."/>
        </authorList>
    </citation>
    <scope>NUCLEOTIDE SEQUENCE [LARGE SCALE GENOMIC DNA]</scope>
    <source>
        <strain evidence="1">cv. AL8/78</strain>
    </source>
</reference>
<organism evidence="1 2">
    <name type="scientific">Aegilops tauschii subsp. strangulata</name>
    <name type="common">Goatgrass</name>
    <dbReference type="NCBI Taxonomy" id="200361"/>
    <lineage>
        <taxon>Eukaryota</taxon>
        <taxon>Viridiplantae</taxon>
        <taxon>Streptophyta</taxon>
        <taxon>Embryophyta</taxon>
        <taxon>Tracheophyta</taxon>
        <taxon>Spermatophyta</taxon>
        <taxon>Magnoliopsida</taxon>
        <taxon>Liliopsida</taxon>
        <taxon>Poales</taxon>
        <taxon>Poaceae</taxon>
        <taxon>BOP clade</taxon>
        <taxon>Pooideae</taxon>
        <taxon>Triticodae</taxon>
        <taxon>Triticeae</taxon>
        <taxon>Triticinae</taxon>
        <taxon>Aegilops</taxon>
    </lineage>
</organism>
<reference evidence="2" key="1">
    <citation type="journal article" date="2014" name="Science">
        <title>Ancient hybridizations among the ancestral genomes of bread wheat.</title>
        <authorList>
            <consortium name="International Wheat Genome Sequencing Consortium,"/>
            <person name="Marcussen T."/>
            <person name="Sandve S.R."/>
            <person name="Heier L."/>
            <person name="Spannagl M."/>
            <person name="Pfeifer M."/>
            <person name="Jakobsen K.S."/>
            <person name="Wulff B.B."/>
            <person name="Steuernagel B."/>
            <person name="Mayer K.F."/>
            <person name="Olsen O.A."/>
        </authorList>
    </citation>
    <scope>NUCLEOTIDE SEQUENCE [LARGE SCALE GENOMIC DNA]</scope>
    <source>
        <strain evidence="2">cv. AL8/78</strain>
    </source>
</reference>
<sequence length="29" mass="3270">RKLHPCFLQSPANIFETLRGQGKKSGARE</sequence>
<name>A0A453B6Y5_AEGTS</name>
<reference evidence="1" key="4">
    <citation type="submission" date="2019-03" db="UniProtKB">
        <authorList>
            <consortium name="EnsemblPlants"/>
        </authorList>
    </citation>
    <scope>IDENTIFICATION</scope>
</reference>
<dbReference type="Gramene" id="AET2Gv20382900.5">
    <property type="protein sequence ID" value="AET2Gv20382900.5"/>
    <property type="gene ID" value="AET2Gv20382900"/>
</dbReference>